<name>A0A4S4MXG7_9APHY</name>
<dbReference type="AlphaFoldDB" id="A0A4S4MXG7"/>
<feature type="region of interest" description="Disordered" evidence="1">
    <location>
        <begin position="641"/>
        <end position="661"/>
    </location>
</feature>
<protein>
    <recommendedName>
        <fullName evidence="2">Fungal-type protein kinase domain-containing protein</fullName>
    </recommendedName>
</protein>
<gene>
    <name evidence="3" type="ORF">EUX98_g4177</name>
</gene>
<dbReference type="PANTHER" id="PTHR38248:SF2">
    <property type="entry name" value="FUNK1 11"/>
    <property type="match status" value="1"/>
</dbReference>
<feature type="region of interest" description="Disordered" evidence="1">
    <location>
        <begin position="791"/>
        <end position="811"/>
    </location>
</feature>
<dbReference type="EMBL" id="SGPM01000097">
    <property type="protein sequence ID" value="THH30021.1"/>
    <property type="molecule type" value="Genomic_DNA"/>
</dbReference>
<comment type="caution">
    <text evidence="3">The sequence shown here is derived from an EMBL/GenBank/DDBJ whole genome shotgun (WGS) entry which is preliminary data.</text>
</comment>
<evidence type="ECO:0000259" key="2">
    <source>
        <dbReference type="Pfam" id="PF17667"/>
    </source>
</evidence>
<keyword evidence="4" id="KW-1185">Reference proteome</keyword>
<dbReference type="Proteomes" id="UP000308730">
    <property type="component" value="Unassembled WGS sequence"/>
</dbReference>
<feature type="region of interest" description="Disordered" evidence="1">
    <location>
        <begin position="1"/>
        <end position="21"/>
    </location>
</feature>
<sequence>MSNQLKNRDSQGSTRFRPNAEDVAKKVDKDIAGHVSIASIKEFLNTLLKVDTEAEQAIGDLAKRRPRKFIPEAVHLEKELYEPFVAKANTVLDAYDGAVHSYWTSRPNETPKDGDKTLPLLRPDAACVLGDIRPLARLKIACGATDLDLDDNSQLDKVFALLDAAVDFASSHVENQRLNDQRDDIEALKDKIQKGDRTVEVAKGWLFETAVILSALAKEEGHKPMTTFIFNEAKEMWTSAKVIWLLSPLDKINKSVLAKIGKTKSDPAYDKIEDMNEVWWLRVVVPVEMKAKKLVEDRVQGSAQLCRYMRMVMKTQINRNFVIGLLLCHDELRLFFCDRAGLIATTSWISVNTVSGFKSFARIVLALSSMDPTKLGWNNNMRLCSQLALNATPSSLQFFSSTSPKVKMEDYGESVRSNIWARSAPESQNSTTLKHYLTIKTVSWMKSEEMVGRSAVVWVVKELNSNHDNVKDPYMILKQSWSKDSEDSLTEKDFHGPIRLDNVGFVLSSVKRIEMRTDEFRGNILTRAWPWANGIAERLIEDASGPPIPEEDLDPFLLAVDDTIVHDQIEPGSVPRVLTETLVIRNAAYLTPDYDDGYLHCRRSDLHKSHPIHNAIHDIESFFWVLVYQCLVRMGPGGPRRPELFTSQPQKKPKSTQEKPLSPAQLIKLREYKRALFDDGGASKKHELFTDPPLFETQIIEYFHPYFSRLKPLVREWWHLLQCTYRTYNDVAQALIHEEVIALLTKHLDLIAAGEGDMKPTEAETNEEASVLREKELGRRKRDLERLKNAPWNQVEVEGGKGKGKAGSGTK</sequence>
<feature type="compositionally biased region" description="Polar residues" evidence="1">
    <location>
        <begin position="1"/>
        <end position="16"/>
    </location>
</feature>
<dbReference type="PANTHER" id="PTHR38248">
    <property type="entry name" value="FUNK1 6"/>
    <property type="match status" value="1"/>
</dbReference>
<dbReference type="InterPro" id="IPR040976">
    <property type="entry name" value="Pkinase_fungal"/>
</dbReference>
<evidence type="ECO:0000313" key="4">
    <source>
        <dbReference type="Proteomes" id="UP000308730"/>
    </source>
</evidence>
<feature type="domain" description="Fungal-type protein kinase" evidence="2">
    <location>
        <begin position="274"/>
        <end position="501"/>
    </location>
</feature>
<evidence type="ECO:0000256" key="1">
    <source>
        <dbReference type="SAM" id="MobiDB-lite"/>
    </source>
</evidence>
<proteinExistence type="predicted"/>
<dbReference type="Pfam" id="PF17667">
    <property type="entry name" value="Pkinase_fungal"/>
    <property type="match status" value="1"/>
</dbReference>
<evidence type="ECO:0000313" key="3">
    <source>
        <dbReference type="EMBL" id="THH30021.1"/>
    </source>
</evidence>
<accession>A0A4S4MXG7</accession>
<organism evidence="3 4">
    <name type="scientific">Antrodiella citrinella</name>
    <dbReference type="NCBI Taxonomy" id="2447956"/>
    <lineage>
        <taxon>Eukaryota</taxon>
        <taxon>Fungi</taxon>
        <taxon>Dikarya</taxon>
        <taxon>Basidiomycota</taxon>
        <taxon>Agaricomycotina</taxon>
        <taxon>Agaricomycetes</taxon>
        <taxon>Polyporales</taxon>
        <taxon>Steccherinaceae</taxon>
        <taxon>Antrodiella</taxon>
    </lineage>
</organism>
<reference evidence="3 4" key="1">
    <citation type="submission" date="2019-02" db="EMBL/GenBank/DDBJ databases">
        <title>Genome sequencing of the rare red list fungi Antrodiella citrinella (Flaviporus citrinellus).</title>
        <authorList>
            <person name="Buettner E."/>
            <person name="Kellner H."/>
        </authorList>
    </citation>
    <scope>NUCLEOTIDE SEQUENCE [LARGE SCALE GENOMIC DNA]</scope>
    <source>
        <strain evidence="3 4">DSM 108506</strain>
    </source>
</reference>
<dbReference type="OrthoDB" id="5569250at2759"/>